<evidence type="ECO:0000313" key="8">
    <source>
        <dbReference type="RefSeq" id="XP_022242675.1"/>
    </source>
</evidence>
<keyword evidence="7" id="KW-1185">Reference proteome</keyword>
<dbReference type="InterPro" id="IPR013162">
    <property type="entry name" value="CD80_C2-set"/>
</dbReference>
<dbReference type="InterPro" id="IPR007110">
    <property type="entry name" value="Ig-like_dom"/>
</dbReference>
<dbReference type="Gene3D" id="2.60.40.10">
    <property type="entry name" value="Immunoglobulins"/>
    <property type="match status" value="5"/>
</dbReference>
<feature type="domain" description="Ig-like" evidence="6">
    <location>
        <begin position="376"/>
        <end position="466"/>
    </location>
</feature>
<feature type="domain" description="Ig-like" evidence="6">
    <location>
        <begin position="49"/>
        <end position="167"/>
    </location>
</feature>
<keyword evidence="4" id="KW-0812">Transmembrane</keyword>
<feature type="chain" id="PRO_5045825051" evidence="5">
    <location>
        <begin position="25"/>
        <end position="854"/>
    </location>
</feature>
<keyword evidence="3" id="KW-1015">Disulfide bond</keyword>
<feature type="signal peptide" evidence="5">
    <location>
        <begin position="1"/>
        <end position="24"/>
    </location>
</feature>
<dbReference type="SUPFAM" id="SSF48726">
    <property type="entry name" value="Immunoglobulin"/>
    <property type="match status" value="5"/>
</dbReference>
<sequence>MILMAGVQLFELVCVVIVTSCVISFHCYNVQADGDPPEEILSGGKEKRPERTNSWDFPRVEIYVFAGRNADLPCNITPNYPDDEISLVLWYNNKSPSPQYSLDSRSGNFDRARHWKSDQLASRAHFHIHTEPAYLQLDHVTSEDESVFTCRVDFERARTRYQEVGLNLIVPPKKPVIKDDKGKVQQSLIGPYNEGDQLILECEVVGGNPRPKVMWWRESVLLDDSFKVTADLVARNVLRIPSLQRHDLMAVFTCEASNNGYSSPTSTSVTVDMNFRPLAVSLQGKRKPLSAGKFAQIECHSVGSRPPAVISWWKGNTRMKSTKSVVSVNGNATTSILAFKPTIKDNGLYLSCVAENPLIEDHRVEAGWTLKIHYLPQLSLRLGSKLRHSHIQEGNDVYFECNVNASPETKDIVWKFEGEEVEINPAAGIIVSNQTLVLQHVKRTGRGRYTCSATNSEGLGESNPVFLRVQYAPVCKPGQKIIYTTTENEPIHVTCDVASDPEDVEFTWSFNNSHDNYYLSNFNFHKTRSTIVYIPKSKYEFGSLSCSASNSVGNQNVPCVYSIVAEGPPEPVQNCTLFNQTQNGIGIDCTDGYDGNLMPHIFVEVYDIMTGSIVANFSSFSLSFFMRSLPPGLNFVLKIYVVSHQGRSQPLVLKGRTLHIPETQSRQGKEWKLLVNPVLIALLFIVVLFILIALCAVVILKRRQISQRKANQEPEEKLPKYTSHPEKEIIPTEEFAKDFYEEKCPDVIPADSKYLEIPVCNLVSQEEGRIPKQICTAAGSSTRDFDGNFEIHEIHPTESENLQTKMWKDPALLEGISSEYYSGEYIDLQTGYRRDVAKASSLTSHERHFKQTDV</sequence>
<dbReference type="RefSeq" id="XP_022242675.1">
    <property type="nucleotide sequence ID" value="XM_022386967.1"/>
</dbReference>
<feature type="domain" description="Ig-like" evidence="6">
    <location>
        <begin position="477"/>
        <end position="562"/>
    </location>
</feature>
<feature type="domain" description="Ig-like" evidence="6">
    <location>
        <begin position="172"/>
        <end position="270"/>
    </location>
</feature>
<comment type="subcellular location">
    <subcellularLocation>
        <location evidence="1">Membrane</location>
        <topology evidence="1">Single-pass membrane protein</topology>
    </subcellularLocation>
</comment>
<dbReference type="PANTHER" id="PTHR23278">
    <property type="entry name" value="SIDESTEP PROTEIN"/>
    <property type="match status" value="1"/>
</dbReference>
<keyword evidence="4" id="KW-1133">Transmembrane helix</keyword>
<name>A0ABM1SGC0_LIMPO</name>
<keyword evidence="2 4" id="KW-0472">Membrane</keyword>
<evidence type="ECO:0000313" key="7">
    <source>
        <dbReference type="Proteomes" id="UP000694941"/>
    </source>
</evidence>
<evidence type="ECO:0000256" key="2">
    <source>
        <dbReference type="ARBA" id="ARBA00023136"/>
    </source>
</evidence>
<dbReference type="PANTHER" id="PTHR23278:SF19">
    <property type="entry name" value="OBSCURIN"/>
    <property type="match status" value="1"/>
</dbReference>
<dbReference type="SMART" id="SM00408">
    <property type="entry name" value="IGc2"/>
    <property type="match status" value="3"/>
</dbReference>
<dbReference type="PROSITE" id="PS50835">
    <property type="entry name" value="IG_LIKE"/>
    <property type="match status" value="5"/>
</dbReference>
<evidence type="ECO:0000256" key="3">
    <source>
        <dbReference type="ARBA" id="ARBA00023157"/>
    </source>
</evidence>
<evidence type="ECO:0000256" key="4">
    <source>
        <dbReference type="SAM" id="Phobius"/>
    </source>
</evidence>
<dbReference type="Proteomes" id="UP000694941">
    <property type="component" value="Unplaced"/>
</dbReference>
<dbReference type="InterPro" id="IPR036179">
    <property type="entry name" value="Ig-like_dom_sf"/>
</dbReference>
<feature type="transmembrane region" description="Helical" evidence="4">
    <location>
        <begin position="678"/>
        <end position="700"/>
    </location>
</feature>
<protein>
    <submittedName>
        <fullName evidence="8">Neural cell adhesion molecule 2-like isoform X1</fullName>
    </submittedName>
</protein>
<dbReference type="Pfam" id="PF13927">
    <property type="entry name" value="Ig_3"/>
    <property type="match status" value="2"/>
</dbReference>
<dbReference type="SMART" id="SM00409">
    <property type="entry name" value="IG"/>
    <property type="match status" value="5"/>
</dbReference>
<proteinExistence type="predicted"/>
<accession>A0ABM1SGC0</accession>
<evidence type="ECO:0000256" key="1">
    <source>
        <dbReference type="ARBA" id="ARBA00004167"/>
    </source>
</evidence>
<feature type="domain" description="Ig-like" evidence="6">
    <location>
        <begin position="277"/>
        <end position="365"/>
    </location>
</feature>
<dbReference type="GeneID" id="106460287"/>
<gene>
    <name evidence="8" type="primary">LOC106460287</name>
</gene>
<dbReference type="InterPro" id="IPR003599">
    <property type="entry name" value="Ig_sub"/>
</dbReference>
<organism evidence="7 8">
    <name type="scientific">Limulus polyphemus</name>
    <name type="common">Atlantic horseshoe crab</name>
    <dbReference type="NCBI Taxonomy" id="6850"/>
    <lineage>
        <taxon>Eukaryota</taxon>
        <taxon>Metazoa</taxon>
        <taxon>Ecdysozoa</taxon>
        <taxon>Arthropoda</taxon>
        <taxon>Chelicerata</taxon>
        <taxon>Merostomata</taxon>
        <taxon>Xiphosura</taxon>
        <taxon>Limulidae</taxon>
        <taxon>Limulus</taxon>
    </lineage>
</organism>
<evidence type="ECO:0000256" key="5">
    <source>
        <dbReference type="SAM" id="SignalP"/>
    </source>
</evidence>
<dbReference type="InterPro" id="IPR013783">
    <property type="entry name" value="Ig-like_fold"/>
</dbReference>
<keyword evidence="5" id="KW-0732">Signal</keyword>
<reference evidence="8" key="1">
    <citation type="submission" date="2025-08" db="UniProtKB">
        <authorList>
            <consortium name="RefSeq"/>
        </authorList>
    </citation>
    <scope>IDENTIFICATION</scope>
    <source>
        <tissue evidence="8">Muscle</tissue>
    </source>
</reference>
<dbReference type="Pfam" id="PF08205">
    <property type="entry name" value="C2-set_2"/>
    <property type="match status" value="1"/>
</dbReference>
<evidence type="ECO:0000259" key="6">
    <source>
        <dbReference type="PROSITE" id="PS50835"/>
    </source>
</evidence>
<dbReference type="InterPro" id="IPR003598">
    <property type="entry name" value="Ig_sub2"/>
</dbReference>